<sequence length="70" mass="7935">MSSCPSALLRLAATLLLVEADRSMYSQSSDRPCMMDLPIHEDSKHHPSPAKLEVLVRYNTIERTWGGKRH</sequence>
<organism evidence="1 2">
    <name type="scientific">Hygrophoropsis aurantiaca</name>
    <dbReference type="NCBI Taxonomy" id="72124"/>
    <lineage>
        <taxon>Eukaryota</taxon>
        <taxon>Fungi</taxon>
        <taxon>Dikarya</taxon>
        <taxon>Basidiomycota</taxon>
        <taxon>Agaricomycotina</taxon>
        <taxon>Agaricomycetes</taxon>
        <taxon>Agaricomycetidae</taxon>
        <taxon>Boletales</taxon>
        <taxon>Coniophorineae</taxon>
        <taxon>Hygrophoropsidaceae</taxon>
        <taxon>Hygrophoropsis</taxon>
    </lineage>
</organism>
<gene>
    <name evidence="1" type="ORF">BJ138DRAFT_727370</name>
</gene>
<keyword evidence="2" id="KW-1185">Reference proteome</keyword>
<proteinExistence type="predicted"/>
<dbReference type="EMBL" id="MU268131">
    <property type="protein sequence ID" value="KAH7905745.1"/>
    <property type="molecule type" value="Genomic_DNA"/>
</dbReference>
<evidence type="ECO:0000313" key="1">
    <source>
        <dbReference type="EMBL" id="KAH7905745.1"/>
    </source>
</evidence>
<comment type="caution">
    <text evidence="1">The sequence shown here is derived from an EMBL/GenBank/DDBJ whole genome shotgun (WGS) entry which is preliminary data.</text>
</comment>
<dbReference type="Proteomes" id="UP000790377">
    <property type="component" value="Unassembled WGS sequence"/>
</dbReference>
<name>A0ACB7ZXF3_9AGAM</name>
<evidence type="ECO:0000313" key="2">
    <source>
        <dbReference type="Proteomes" id="UP000790377"/>
    </source>
</evidence>
<accession>A0ACB7ZXF3</accession>
<reference evidence="1" key="1">
    <citation type="journal article" date="2021" name="New Phytol.">
        <title>Evolutionary innovations through gain and loss of genes in the ectomycorrhizal Boletales.</title>
        <authorList>
            <person name="Wu G."/>
            <person name="Miyauchi S."/>
            <person name="Morin E."/>
            <person name="Kuo A."/>
            <person name="Drula E."/>
            <person name="Varga T."/>
            <person name="Kohler A."/>
            <person name="Feng B."/>
            <person name="Cao Y."/>
            <person name="Lipzen A."/>
            <person name="Daum C."/>
            <person name="Hundley H."/>
            <person name="Pangilinan J."/>
            <person name="Johnson J."/>
            <person name="Barry K."/>
            <person name="LaButti K."/>
            <person name="Ng V."/>
            <person name="Ahrendt S."/>
            <person name="Min B."/>
            <person name="Choi I.G."/>
            <person name="Park H."/>
            <person name="Plett J.M."/>
            <person name="Magnuson J."/>
            <person name="Spatafora J.W."/>
            <person name="Nagy L.G."/>
            <person name="Henrissat B."/>
            <person name="Grigoriev I.V."/>
            <person name="Yang Z.L."/>
            <person name="Xu J."/>
            <person name="Martin F.M."/>
        </authorList>
    </citation>
    <scope>NUCLEOTIDE SEQUENCE</scope>
    <source>
        <strain evidence="1">ATCC 28755</strain>
    </source>
</reference>
<protein>
    <submittedName>
        <fullName evidence="1">Uncharacterized protein</fullName>
    </submittedName>
</protein>